<feature type="domain" description="Hydrophobic seed protein" evidence="3">
    <location>
        <begin position="36"/>
        <end position="116"/>
    </location>
</feature>
<dbReference type="SUPFAM" id="SSF47699">
    <property type="entry name" value="Bifunctional inhibitor/lipid-transfer protein/seed storage 2S albumin"/>
    <property type="match status" value="1"/>
</dbReference>
<feature type="chain" id="PRO_5025522362" description="Hydrophobic seed protein domain-containing protein" evidence="2">
    <location>
        <begin position="26"/>
        <end position="119"/>
    </location>
</feature>
<proteinExistence type="inferred from homology"/>
<evidence type="ECO:0000259" key="3">
    <source>
        <dbReference type="Pfam" id="PF14547"/>
    </source>
</evidence>
<sequence>MASKASAAIALLLSLNLLFFSMTDALITGTLTQCPGTDLNVCVNVLPFGILGGGLTQGSPCCALLGNLVAADAELCLCAMVKFQIFGFLSLNIDADLNVLLNSYCKIGITKTYTCPLNY</sequence>
<keyword evidence="2" id="KW-0732">Signal</keyword>
<comment type="caution">
    <text evidence="4">The sequence shown here is derived from an EMBL/GenBank/DDBJ whole genome shotgun (WGS) entry which is preliminary data.</text>
</comment>
<evidence type="ECO:0000313" key="5">
    <source>
        <dbReference type="Proteomes" id="UP000436088"/>
    </source>
</evidence>
<accession>A0A6A2X928</accession>
<gene>
    <name evidence="4" type="ORF">F3Y22_tig00111942pilonHSYRG00015</name>
</gene>
<protein>
    <recommendedName>
        <fullName evidence="3">Hydrophobic seed protein domain-containing protein</fullName>
    </recommendedName>
</protein>
<dbReference type="InterPro" id="IPR036312">
    <property type="entry name" value="Bifun_inhib/LTP/seed_sf"/>
</dbReference>
<organism evidence="4 5">
    <name type="scientific">Hibiscus syriacus</name>
    <name type="common">Rose of Sharon</name>
    <dbReference type="NCBI Taxonomy" id="106335"/>
    <lineage>
        <taxon>Eukaryota</taxon>
        <taxon>Viridiplantae</taxon>
        <taxon>Streptophyta</taxon>
        <taxon>Embryophyta</taxon>
        <taxon>Tracheophyta</taxon>
        <taxon>Spermatophyta</taxon>
        <taxon>Magnoliopsida</taxon>
        <taxon>eudicotyledons</taxon>
        <taxon>Gunneridae</taxon>
        <taxon>Pentapetalae</taxon>
        <taxon>rosids</taxon>
        <taxon>malvids</taxon>
        <taxon>Malvales</taxon>
        <taxon>Malvaceae</taxon>
        <taxon>Malvoideae</taxon>
        <taxon>Hibiscus</taxon>
    </lineage>
</organism>
<reference evidence="4" key="1">
    <citation type="submission" date="2019-09" db="EMBL/GenBank/DDBJ databases">
        <title>Draft genome information of white flower Hibiscus syriacus.</title>
        <authorList>
            <person name="Kim Y.-M."/>
        </authorList>
    </citation>
    <scope>NUCLEOTIDE SEQUENCE [LARGE SCALE GENOMIC DNA]</scope>
    <source>
        <strain evidence="4">YM2019G1</strain>
    </source>
</reference>
<dbReference type="AlphaFoldDB" id="A0A6A2X928"/>
<dbReference type="EMBL" id="VEPZ02001467">
    <property type="protein sequence ID" value="KAE8671548.1"/>
    <property type="molecule type" value="Genomic_DNA"/>
</dbReference>
<evidence type="ECO:0000313" key="4">
    <source>
        <dbReference type="EMBL" id="KAE8671548.1"/>
    </source>
</evidence>
<evidence type="ECO:0000256" key="1">
    <source>
        <dbReference type="ARBA" id="ARBA00008965"/>
    </source>
</evidence>
<dbReference type="PANTHER" id="PTHR31731">
    <property type="match status" value="1"/>
</dbReference>
<name>A0A6A2X928_HIBSY</name>
<dbReference type="InterPro" id="IPR027923">
    <property type="entry name" value="Hydrophob_seed_dom"/>
</dbReference>
<dbReference type="Gene3D" id="1.10.110.10">
    <property type="entry name" value="Plant lipid-transfer and hydrophobic proteins"/>
    <property type="match status" value="1"/>
</dbReference>
<keyword evidence="5" id="KW-1185">Reference proteome</keyword>
<feature type="signal peptide" evidence="2">
    <location>
        <begin position="1"/>
        <end position="25"/>
    </location>
</feature>
<evidence type="ECO:0000256" key="2">
    <source>
        <dbReference type="SAM" id="SignalP"/>
    </source>
</evidence>
<dbReference type="InterPro" id="IPR051636">
    <property type="entry name" value="Plant_LTP/defense-related"/>
</dbReference>
<dbReference type="Pfam" id="PF14547">
    <property type="entry name" value="Hydrophob_seed"/>
    <property type="match status" value="1"/>
</dbReference>
<dbReference type="Proteomes" id="UP000436088">
    <property type="component" value="Unassembled WGS sequence"/>
</dbReference>
<comment type="similarity">
    <text evidence="1">Belongs to the plant LTP family. PEARLI1 subfamily.</text>
</comment>